<accession>A0ABY5SZ56</accession>
<gene>
    <name evidence="2" type="ORF">L1F33_09025</name>
</gene>
<keyword evidence="3" id="KW-1185">Reference proteome</keyword>
<protein>
    <submittedName>
        <fullName evidence="2">Uncharacterized protein</fullName>
    </submittedName>
</protein>
<dbReference type="RefSeq" id="WP_265557568.1">
    <property type="nucleotide sequence ID" value="NZ_CP092471.1"/>
</dbReference>
<name>A0ABY5SZ56_9SPHN</name>
<proteinExistence type="predicted"/>
<evidence type="ECO:0000313" key="3">
    <source>
        <dbReference type="Proteomes" id="UP001065265"/>
    </source>
</evidence>
<keyword evidence="1" id="KW-0812">Transmembrane</keyword>
<reference evidence="2" key="1">
    <citation type="submission" date="2022-02" db="EMBL/GenBank/DDBJ databases">
        <title>Qipengyuania spongiae sp. nov., isolated from marine sponge.</title>
        <authorList>
            <person name="Li Z."/>
            <person name="Zhang M."/>
        </authorList>
    </citation>
    <scope>NUCLEOTIDE SEQUENCE</scope>
    <source>
        <strain evidence="2">PHS-Z21</strain>
    </source>
</reference>
<dbReference type="Proteomes" id="UP001065265">
    <property type="component" value="Chromosome"/>
</dbReference>
<evidence type="ECO:0000313" key="2">
    <source>
        <dbReference type="EMBL" id="UVI38403.1"/>
    </source>
</evidence>
<organism evidence="2 3">
    <name type="scientific">Qipengyuania spongiae</name>
    <dbReference type="NCBI Taxonomy" id="2909673"/>
    <lineage>
        <taxon>Bacteria</taxon>
        <taxon>Pseudomonadati</taxon>
        <taxon>Pseudomonadota</taxon>
        <taxon>Alphaproteobacteria</taxon>
        <taxon>Sphingomonadales</taxon>
        <taxon>Erythrobacteraceae</taxon>
        <taxon>Qipengyuania</taxon>
    </lineage>
</organism>
<evidence type="ECO:0000256" key="1">
    <source>
        <dbReference type="SAM" id="Phobius"/>
    </source>
</evidence>
<keyword evidence="1" id="KW-1133">Transmembrane helix</keyword>
<dbReference type="EMBL" id="CP092471">
    <property type="protein sequence ID" value="UVI38403.1"/>
    <property type="molecule type" value="Genomic_DNA"/>
</dbReference>
<sequence length="217" mass="23763">MSADDRRWRMFRSRRELRRRSVLAHAARTLTGYSGDLVVIVVVDAGSKCGARGSFVSCFGALQVSIVDGDPVFTKHHEATVRKEERPCVMDRLAALCSGRDVVLGSADPYVSFADRRHLLHSGIGFVETVGRFAGGPPSGLDLFTAPEGTMAALAAGFALACCHRREPIDQARCAAVRAQLTWIAYVRAVMGRRRAEGVLAAYRAWALIEKCRPVRF</sequence>
<keyword evidence="1" id="KW-0472">Membrane</keyword>
<feature type="transmembrane region" description="Helical" evidence="1">
    <location>
        <begin position="21"/>
        <end position="43"/>
    </location>
</feature>